<sequence>MENPNKRKNKDGGFEANVMAILDSTGVREDRDLHDDRLSFLEAVRAGALLSGTPSPPSWKMFDAIFQILRESNSLELAMASYQLLIDLDKHYPRVYLKSLDRSNSSSIGVDELVVVKEAWSPFILDSDSIHFEGGGTCKNSFHVDSLPIENLLLFQYLVSILEADFLPRHALYKESLDWALFRESLLNMLLGSRRLSFKTLVKECITIISKRCHQHTGISFRELKDATNLTGSAKMAHDCDVALSFSATQIERETCSSMQSFMSLIMELDMIRKEADLHGLTSRADGLRIPLLEIILDELTYNTDYISPFLEVFSEPRWKLEIVLQYFSKYSLKNSIRTRRAKESPDDATFAGILSYFSAAVSIKNIAKKTSLEVAQLLLAHAFQAYLSLQHDQKHNASFAEKIGSTSQYEICNALISAFQNIRKIDEDSDITPFQKEALFTAASIVSQKS</sequence>
<reference evidence="1" key="2">
    <citation type="submission" date="2023-04" db="EMBL/GenBank/DDBJ databases">
        <authorList>
            <person name="Bruccoleri R.E."/>
            <person name="Oakeley E.J."/>
            <person name="Faust A.-M."/>
            <person name="Dessus-Babus S."/>
            <person name="Altorfer M."/>
            <person name="Burckhardt D."/>
            <person name="Oertli M."/>
            <person name="Naumann U."/>
            <person name="Petersen F."/>
            <person name="Wong J."/>
        </authorList>
    </citation>
    <scope>NUCLEOTIDE SEQUENCE</scope>
    <source>
        <strain evidence="1">GSM-AAB239-AS_SAM_17_03QT</strain>
        <tissue evidence="1">Leaf</tissue>
    </source>
</reference>
<dbReference type="GO" id="GO:0005634">
    <property type="term" value="C:nucleus"/>
    <property type="evidence" value="ECO:0007669"/>
    <property type="project" value="InterPro"/>
</dbReference>
<dbReference type="Proteomes" id="UP001140949">
    <property type="component" value="Unassembled WGS sequence"/>
</dbReference>
<reference evidence="1" key="1">
    <citation type="journal article" date="2023" name="GigaByte">
        <title>Genome assembly of the bearded iris, Iris pallida Lam.</title>
        <authorList>
            <person name="Bruccoleri R.E."/>
            <person name="Oakeley E.J."/>
            <person name="Faust A.M.E."/>
            <person name="Altorfer M."/>
            <person name="Dessus-Babus S."/>
            <person name="Burckhardt D."/>
            <person name="Oertli M."/>
            <person name="Naumann U."/>
            <person name="Petersen F."/>
            <person name="Wong J."/>
        </authorList>
    </citation>
    <scope>NUCLEOTIDE SEQUENCE</scope>
    <source>
        <strain evidence="1">GSM-AAB239-AS_SAM_17_03QT</strain>
    </source>
</reference>
<proteinExistence type="predicted"/>
<dbReference type="InterPro" id="IPR034561">
    <property type="entry name" value="SNI1"/>
</dbReference>
<dbReference type="GO" id="GO:0006974">
    <property type="term" value="P:DNA damage response"/>
    <property type="evidence" value="ECO:0007669"/>
    <property type="project" value="InterPro"/>
</dbReference>
<comment type="caution">
    <text evidence="1">The sequence shown here is derived from an EMBL/GenBank/DDBJ whole genome shotgun (WGS) entry which is preliminary data.</text>
</comment>
<dbReference type="PANTHER" id="PTHR37243">
    <property type="entry name" value="NEGATIVE REGULATOR OF SYSTEMIC ACQUIRED RESISTANCE SNI1"/>
    <property type="match status" value="1"/>
</dbReference>
<gene>
    <name evidence="1" type="ORF">M6B38_338190</name>
</gene>
<dbReference type="EMBL" id="JANAVB010014797">
    <property type="protein sequence ID" value="KAJ6833661.1"/>
    <property type="molecule type" value="Genomic_DNA"/>
</dbReference>
<accession>A0AAX6GZ95</accession>
<protein>
    <submittedName>
        <fullName evidence="1">Negative regulator of systemic acquired resistance SNI1 isoform X2</fullName>
    </submittedName>
</protein>
<dbReference type="PANTHER" id="PTHR37243:SF2">
    <property type="entry name" value="NEGATIVE REGULATOR OF SYSTEMIC ACQUIRED RESISTANCE SNI1"/>
    <property type="match status" value="1"/>
</dbReference>
<dbReference type="GO" id="GO:0045892">
    <property type="term" value="P:negative regulation of DNA-templated transcription"/>
    <property type="evidence" value="ECO:0007669"/>
    <property type="project" value="InterPro"/>
</dbReference>
<keyword evidence="2" id="KW-1185">Reference proteome</keyword>
<name>A0AAX6GZ95_IRIPA</name>
<organism evidence="1 2">
    <name type="scientific">Iris pallida</name>
    <name type="common">Sweet iris</name>
    <dbReference type="NCBI Taxonomy" id="29817"/>
    <lineage>
        <taxon>Eukaryota</taxon>
        <taxon>Viridiplantae</taxon>
        <taxon>Streptophyta</taxon>
        <taxon>Embryophyta</taxon>
        <taxon>Tracheophyta</taxon>
        <taxon>Spermatophyta</taxon>
        <taxon>Magnoliopsida</taxon>
        <taxon>Liliopsida</taxon>
        <taxon>Asparagales</taxon>
        <taxon>Iridaceae</taxon>
        <taxon>Iridoideae</taxon>
        <taxon>Irideae</taxon>
        <taxon>Iris</taxon>
    </lineage>
</organism>
<dbReference type="GO" id="GO:0000976">
    <property type="term" value="F:transcription cis-regulatory region binding"/>
    <property type="evidence" value="ECO:0007669"/>
    <property type="project" value="TreeGrafter"/>
</dbReference>
<dbReference type="GO" id="GO:0030915">
    <property type="term" value="C:Smc5-Smc6 complex"/>
    <property type="evidence" value="ECO:0007669"/>
    <property type="project" value="InterPro"/>
</dbReference>
<dbReference type="GO" id="GO:0010113">
    <property type="term" value="P:negative regulation of systemic acquired resistance"/>
    <property type="evidence" value="ECO:0007669"/>
    <property type="project" value="TreeGrafter"/>
</dbReference>
<evidence type="ECO:0000313" key="2">
    <source>
        <dbReference type="Proteomes" id="UP001140949"/>
    </source>
</evidence>
<dbReference type="AlphaFoldDB" id="A0AAX6GZ95"/>
<evidence type="ECO:0000313" key="1">
    <source>
        <dbReference type="EMBL" id="KAJ6833661.1"/>
    </source>
</evidence>